<organism evidence="1 2">
    <name type="scientific">Torulaspora delbrueckii</name>
    <name type="common">Yeast</name>
    <name type="synonym">Candida colliculosa</name>
    <dbReference type="NCBI Taxonomy" id="4950"/>
    <lineage>
        <taxon>Eukaryota</taxon>
        <taxon>Fungi</taxon>
        <taxon>Dikarya</taxon>
        <taxon>Ascomycota</taxon>
        <taxon>Saccharomycotina</taxon>
        <taxon>Saccharomycetes</taxon>
        <taxon>Saccharomycetales</taxon>
        <taxon>Saccharomycetaceae</taxon>
        <taxon>Torulaspora</taxon>
    </lineage>
</organism>
<gene>
    <name evidence="1" type="primary">TDEL0G04980</name>
    <name evidence="1" type="ORF">TDEL_0G04980</name>
</gene>
<reference evidence="1 2" key="1">
    <citation type="journal article" date="2011" name="Proc. Natl. Acad. Sci. U.S.A.">
        <title>Evolutionary erosion of yeast sex chromosomes by mating-type switching accidents.</title>
        <authorList>
            <person name="Gordon J.L."/>
            <person name="Armisen D."/>
            <person name="Proux-Wera E."/>
            <person name="Oheigeartaigh S.S."/>
            <person name="Byrne K.P."/>
            <person name="Wolfe K.H."/>
        </authorList>
    </citation>
    <scope>NUCLEOTIDE SEQUENCE [LARGE SCALE GENOMIC DNA]</scope>
    <source>
        <strain evidence="2">ATCC 10662 / CBS 1146 / NBRC 0425 / NCYC 2629 / NRRL Y-866</strain>
    </source>
</reference>
<dbReference type="Proteomes" id="UP000005627">
    <property type="component" value="Chromosome 7"/>
</dbReference>
<protein>
    <submittedName>
        <fullName evidence="1">Uncharacterized protein</fullName>
    </submittedName>
</protein>
<evidence type="ECO:0000313" key="2">
    <source>
        <dbReference type="Proteomes" id="UP000005627"/>
    </source>
</evidence>
<evidence type="ECO:0000313" key="1">
    <source>
        <dbReference type="EMBL" id="CCE93865.1"/>
    </source>
</evidence>
<dbReference type="KEGG" id="tdl:TDEL_0G04980"/>
<name>G8ZY98_TORDE</name>
<dbReference type="HOGENOM" id="CLU_1760063_0_0_1"/>
<dbReference type="GeneID" id="11505317"/>
<dbReference type="RefSeq" id="XP_003683076.1">
    <property type="nucleotide sequence ID" value="XM_003683028.1"/>
</dbReference>
<keyword evidence="2" id="KW-1185">Reference proteome</keyword>
<dbReference type="InParanoid" id="G8ZY98"/>
<dbReference type="EMBL" id="HE616748">
    <property type="protein sequence ID" value="CCE93865.1"/>
    <property type="molecule type" value="Genomic_DNA"/>
</dbReference>
<accession>G8ZY98</accession>
<dbReference type="STRING" id="1076872.G8ZY98"/>
<proteinExistence type="predicted"/>
<dbReference type="AlphaFoldDB" id="G8ZY98"/>
<sequence>MEFSTITTYVCTYSTWKTRFASLIKDHGTFTRLRKTSNAIFHGPHYVQNQYYGGHLHSRRLYLSWKIRKVERIFQPSWDMYLSMVLGMFFNERLKSRISSLVEQVKDIRLIPHWMKLQMIEVVMADGQPIPLFMLCFAIHQEMESLSV</sequence>